<keyword evidence="2" id="KW-1185">Reference proteome</keyword>
<dbReference type="EMBL" id="CM056741">
    <property type="protein sequence ID" value="KAJ8685810.1"/>
    <property type="molecule type" value="Genomic_DNA"/>
</dbReference>
<organism evidence="1 2">
    <name type="scientific">Eretmocerus hayati</name>
    <dbReference type="NCBI Taxonomy" id="131215"/>
    <lineage>
        <taxon>Eukaryota</taxon>
        <taxon>Metazoa</taxon>
        <taxon>Ecdysozoa</taxon>
        <taxon>Arthropoda</taxon>
        <taxon>Hexapoda</taxon>
        <taxon>Insecta</taxon>
        <taxon>Pterygota</taxon>
        <taxon>Neoptera</taxon>
        <taxon>Endopterygota</taxon>
        <taxon>Hymenoptera</taxon>
        <taxon>Apocrita</taxon>
        <taxon>Proctotrupomorpha</taxon>
        <taxon>Chalcidoidea</taxon>
        <taxon>Aphelinidae</taxon>
        <taxon>Aphelininae</taxon>
        <taxon>Eretmocerus</taxon>
    </lineage>
</organism>
<reference evidence="1" key="1">
    <citation type="submission" date="2023-04" db="EMBL/GenBank/DDBJ databases">
        <title>A chromosome-level genome assembly of the parasitoid wasp Eretmocerus hayati.</title>
        <authorList>
            <person name="Zhong Y."/>
            <person name="Liu S."/>
            <person name="Liu Y."/>
        </authorList>
    </citation>
    <scope>NUCLEOTIDE SEQUENCE</scope>
    <source>
        <strain evidence="1">ZJU_SS_LIU_2023</strain>
    </source>
</reference>
<evidence type="ECO:0000313" key="2">
    <source>
        <dbReference type="Proteomes" id="UP001239111"/>
    </source>
</evidence>
<name>A0ACC2PQD7_9HYME</name>
<protein>
    <submittedName>
        <fullName evidence="1">Uncharacterized protein</fullName>
    </submittedName>
</protein>
<comment type="caution">
    <text evidence="1">The sequence shown here is derived from an EMBL/GenBank/DDBJ whole genome shotgun (WGS) entry which is preliminary data.</text>
</comment>
<sequence>MDLDVRGPKIVGLKLVIEGFIYVRSKAGQNGKLHWACQRLRKGKCSARAGTVQSGENITIIKGPDESKHSHPAAPDEAKAEIIKLNLKRTAEEHPELPPTQIMRTQLAGMSAGVPSKLPERPNVNKALRKHRRREMPSNPQSLNEIETIPERFQKTMDREEFLIYDSHEDENFDQRFGRVIVFGTRRNLELLAKSDTWSIDGSFGFAPGIFTQIFTILGFVNKARRYENDAETIAFPFVFSLLFETALTAVTSGATEYGIRDCRP</sequence>
<accession>A0ACC2PQD7</accession>
<dbReference type="Proteomes" id="UP001239111">
    <property type="component" value="Chromosome 1"/>
</dbReference>
<proteinExistence type="predicted"/>
<gene>
    <name evidence="1" type="ORF">QAD02_021603</name>
</gene>
<evidence type="ECO:0000313" key="1">
    <source>
        <dbReference type="EMBL" id="KAJ8685810.1"/>
    </source>
</evidence>